<keyword evidence="2" id="KW-1185">Reference proteome</keyword>
<organism evidence="1 2">
    <name type="scientific">Panicum hallii var. hallii</name>
    <dbReference type="NCBI Taxonomy" id="1504633"/>
    <lineage>
        <taxon>Eukaryota</taxon>
        <taxon>Viridiplantae</taxon>
        <taxon>Streptophyta</taxon>
        <taxon>Embryophyta</taxon>
        <taxon>Tracheophyta</taxon>
        <taxon>Spermatophyta</taxon>
        <taxon>Magnoliopsida</taxon>
        <taxon>Liliopsida</taxon>
        <taxon>Poales</taxon>
        <taxon>Poaceae</taxon>
        <taxon>PACMAD clade</taxon>
        <taxon>Panicoideae</taxon>
        <taxon>Panicodae</taxon>
        <taxon>Paniceae</taxon>
        <taxon>Panicinae</taxon>
        <taxon>Panicum</taxon>
        <taxon>Panicum sect. Panicum</taxon>
    </lineage>
</organism>
<proteinExistence type="predicted"/>
<dbReference type="Gramene" id="PUZ48667">
    <property type="protein sequence ID" value="PUZ48667"/>
    <property type="gene ID" value="GQ55_7G264300"/>
</dbReference>
<dbReference type="AlphaFoldDB" id="A0A2T7CZ98"/>
<dbReference type="EMBL" id="CM009755">
    <property type="protein sequence ID" value="PUZ48667.1"/>
    <property type="molecule type" value="Genomic_DNA"/>
</dbReference>
<evidence type="ECO:0000313" key="1">
    <source>
        <dbReference type="EMBL" id="PUZ48667.1"/>
    </source>
</evidence>
<gene>
    <name evidence="1" type="ORF">GQ55_7G264300</name>
</gene>
<reference evidence="1 2" key="1">
    <citation type="submission" date="2018-04" db="EMBL/GenBank/DDBJ databases">
        <title>WGS assembly of Panicum hallii var. hallii HAL2.</title>
        <authorList>
            <person name="Lovell J."/>
            <person name="Jenkins J."/>
            <person name="Lowry D."/>
            <person name="Mamidi S."/>
            <person name="Sreedasyam A."/>
            <person name="Weng X."/>
            <person name="Barry K."/>
            <person name="Bonette J."/>
            <person name="Campitelli B."/>
            <person name="Daum C."/>
            <person name="Gordon S."/>
            <person name="Gould B."/>
            <person name="Lipzen A."/>
            <person name="MacQueen A."/>
            <person name="Palacio-Mejia J."/>
            <person name="Plott C."/>
            <person name="Shakirov E."/>
            <person name="Shu S."/>
            <person name="Yoshinaga Y."/>
            <person name="Zane M."/>
            <person name="Rokhsar D."/>
            <person name="Grimwood J."/>
            <person name="Schmutz J."/>
            <person name="Juenger T."/>
        </authorList>
    </citation>
    <scope>NUCLEOTIDE SEQUENCE [LARGE SCALE GENOMIC DNA]</scope>
    <source>
        <strain evidence="2">cv. HAL2</strain>
    </source>
</reference>
<accession>A0A2T7CZ98</accession>
<sequence length="81" mass="9115">MILTITSSRQKRTLQYGQTDTSGLATFFTCIKLESSYLIGKSSLPLPQISTLLLGRRRVPPKSRIARLHHNAAKHMYIIST</sequence>
<dbReference type="Proteomes" id="UP000244336">
    <property type="component" value="Chromosome 7"/>
</dbReference>
<evidence type="ECO:0000313" key="2">
    <source>
        <dbReference type="Proteomes" id="UP000244336"/>
    </source>
</evidence>
<name>A0A2T7CZ98_9POAL</name>
<protein>
    <submittedName>
        <fullName evidence="1">Uncharacterized protein</fullName>
    </submittedName>
</protein>